<evidence type="ECO:0000313" key="9">
    <source>
        <dbReference type="Proteomes" id="UP001209854"/>
    </source>
</evidence>
<dbReference type="EMBL" id="JAPFCC010000001">
    <property type="protein sequence ID" value="MCW7552228.1"/>
    <property type="molecule type" value="Genomic_DNA"/>
</dbReference>
<keyword evidence="4" id="KW-0238">DNA-binding</keyword>
<dbReference type="InterPro" id="IPR027417">
    <property type="entry name" value="P-loop_NTPase"/>
</dbReference>
<dbReference type="InterPro" id="IPR007406">
    <property type="entry name" value="MukB_N_dom"/>
</dbReference>
<dbReference type="Gene3D" id="3.40.1140.10">
    <property type="match status" value="2"/>
</dbReference>
<dbReference type="Pfam" id="PF04310">
    <property type="entry name" value="MukB"/>
    <property type="match status" value="1"/>
</dbReference>
<dbReference type="NCBIfam" id="NF003422">
    <property type="entry name" value="PRK04863.1"/>
    <property type="match status" value="1"/>
</dbReference>
<keyword evidence="5" id="KW-0175">Coiled coil</keyword>
<dbReference type="InterPro" id="IPR042501">
    <property type="entry name" value="MukB_hinge_sf"/>
</dbReference>
<feature type="coiled-coil region" evidence="5">
    <location>
        <begin position="1013"/>
        <end position="1040"/>
    </location>
</feature>
<keyword evidence="9" id="KW-1185">Reference proteome</keyword>
<feature type="coiled-coil region" evidence="5">
    <location>
        <begin position="272"/>
        <end position="334"/>
    </location>
</feature>
<name>A0ABT3MS75_9GAMM</name>
<evidence type="ECO:0000256" key="3">
    <source>
        <dbReference type="ARBA" id="ARBA00023067"/>
    </source>
</evidence>
<keyword evidence="1" id="KW-0963">Cytoplasm</keyword>
<evidence type="ECO:0000259" key="6">
    <source>
        <dbReference type="Pfam" id="PF04310"/>
    </source>
</evidence>
<protein>
    <submittedName>
        <fullName evidence="8">Chromosome partition protein MukB</fullName>
    </submittedName>
</protein>
<accession>A0ABT3MS75</accession>
<dbReference type="Gene3D" id="3.30.70.3500">
    <property type="entry name" value="MukB, hinge domain"/>
    <property type="match status" value="1"/>
</dbReference>
<dbReference type="PANTHER" id="PTHR42963">
    <property type="entry name" value="CHROMOSOME PARTITION PROTEIN MUKB"/>
    <property type="match status" value="1"/>
</dbReference>
<dbReference type="SUPFAM" id="SSF52540">
    <property type="entry name" value="P-loop containing nucleoside triphosphate hydrolases"/>
    <property type="match status" value="1"/>
</dbReference>
<evidence type="ECO:0000256" key="1">
    <source>
        <dbReference type="ARBA" id="ARBA00022490"/>
    </source>
</evidence>
<feature type="coiled-coil region" evidence="5">
    <location>
        <begin position="798"/>
        <end position="920"/>
    </location>
</feature>
<evidence type="ECO:0000313" key="8">
    <source>
        <dbReference type="EMBL" id="MCW7552228.1"/>
    </source>
</evidence>
<evidence type="ECO:0000259" key="7">
    <source>
        <dbReference type="Pfam" id="PF16330"/>
    </source>
</evidence>
<dbReference type="PANTHER" id="PTHR42963:SF1">
    <property type="entry name" value="DUF4476 DOMAIN-CONTAINING PROTEIN"/>
    <property type="match status" value="1"/>
</dbReference>
<feature type="coiled-coil region" evidence="5">
    <location>
        <begin position="949"/>
        <end position="976"/>
    </location>
</feature>
<dbReference type="Proteomes" id="UP001209854">
    <property type="component" value="Unassembled WGS sequence"/>
</dbReference>
<evidence type="ECO:0000256" key="5">
    <source>
        <dbReference type="SAM" id="Coils"/>
    </source>
</evidence>
<gene>
    <name evidence="8" type="primary">mukB</name>
    <name evidence="8" type="ORF">NX722_06115</name>
</gene>
<comment type="caution">
    <text evidence="8">The sequence shown here is derived from an EMBL/GenBank/DDBJ whole genome shotgun (WGS) entry which is preliminary data.</text>
</comment>
<dbReference type="Pfam" id="PF16330">
    <property type="entry name" value="MukB_hinge"/>
    <property type="match status" value="1"/>
</dbReference>
<keyword evidence="2" id="KW-0159">Chromosome partition</keyword>
<feature type="domain" description="MukB hinge" evidence="7">
    <location>
        <begin position="659"/>
        <end position="817"/>
    </location>
</feature>
<feature type="domain" description="MukB N-terminal" evidence="6">
    <location>
        <begin position="6"/>
        <end position="224"/>
    </location>
</feature>
<proteinExistence type="predicted"/>
<reference evidence="8 9" key="1">
    <citation type="submission" date="2022-10" db="EMBL/GenBank/DDBJ databases">
        <title>High-quality genome sequences of two octocoral-associated bacteria, Endozoicomonas euniceicola EF212 and Endozoicomonas gorgoniicola PS125.</title>
        <authorList>
            <person name="Chiou Y.-J."/>
            <person name="Chen Y.-H."/>
        </authorList>
    </citation>
    <scope>NUCLEOTIDE SEQUENCE [LARGE SCALE GENOMIC DNA]</scope>
    <source>
        <strain evidence="8 9">PS125</strain>
    </source>
</reference>
<evidence type="ECO:0000256" key="4">
    <source>
        <dbReference type="ARBA" id="ARBA00023125"/>
    </source>
</evidence>
<evidence type="ECO:0000256" key="2">
    <source>
        <dbReference type="ARBA" id="ARBA00022829"/>
    </source>
</evidence>
<sequence>MSQSNKRTTIKSLTLVNFKGIFFKTLSMHHLMSNLIGHNGAGKTTVMGALLINRVPDNRLIRLRNNSDSGSDRSDNGVWGRIDQGVCYTVVDYERYDGKRVIAVVQLKRLGKPRVEIKLSAINGIDHDIPVRDLLMKPTGEGRYEPIEGKALKGHIARLGGTLENFKSLGLYMAWQFENRILPRRMDSSQDRQRYYRMLETSLYGGLSSELQKSLRDYLLPSDSNVRTSVSSMQNALQETRNTRQQIDSSRGKREFIKNVLESSYTLGENTLALAEQRHTRLQQQLRHTRQQQETLKLELEGGQQQIDTLEHQLEQLNTTRDQLSQQEHQTRTRLDQSRELERLHSEQEQLTHEITNLREFLKEQHGHQSLLKEQKARQMKVVTELDEDLNGLVKQLSDAKQAYSEELRKAGLYQEAIRSLDESRLLLNEPSLDSENLARFVQDITTERESLQDSYFSQKPMLEQMELIRQRFDQAQAILRSFLCSSDDTAEQTITDDKVAHAADQWLNTGREKRQLASKLPLYNQQHRNLKQQFQRRHSLINEIKRLPESWQGSLKSTDSWLTTLAQASEQQAEQTALKETCDFQLQDNRVREMQLRNDLKRAIEDHRQWSNVQQLSDAFLNLLPEQSLTRAEDLTHARQTISSEQLTLNRLDVEQEEQLKTTRNRLRGLEQLESEDNSQLQRLAELTGGEIVSRYFDDDDISIEEAAWLEAKMGPLRQALMVRNIEAAAAIIRSEAERPEHVWLMQGAPGNSFSEDDFINAPLNQPEDGCVLVTLSDNIARISKEPEFPTIGRLARKKERQRLIDLEEELLDKRQALAVRRKQLQQASEILDKLAAVGLWLGKNEPPVRKLEEQLQTLENTLHSLTHQQNQLQQQLNSLLPVIQFLEYRQSDASLLELDQLEEQIGKVEEQLELANTACEWLKHFDQPLNQLEQLRLYLDKPPVADVSQLRQQLNDMQLKISLLGKQKDQLQNTEQKLPYLRFKESESRKHQTSDLQQQIRQEWEEKDSRKRFQQQELDQLSDQLQALDKNIATDEEIIKRNEGQILLKQNQANGIPLEWSPNLVDEHQEALEQLLSRKDEHDHSAQTLSTTLADQKLQQKQREEQASVNDSKLATLEPASQSASQGWAEILQHAQDTSLYTRLYKQHLQENDADLLVNHIANARAALQNALKSESHSTLYQQIRDAETSNLPLLFHLVSATQVLLNERMDKSLATADDPLQALNQLEEHLTKLETRLADAECRFLTESDSMGRNIEQKINMQRRQIMQLNSALSSVHFGTIRAIKVELEVIETHEKVLNALQNRFYGDLFKQSDLSIEDALAEVFKKETGGSITGERLLDYREYIRLKVLIKRAGSTQFEPANPTNLSTGEAIGTGLAVLTMVLHSWEVATQRNHQKGHCANRLLFLDEAARLDARALATLEELCENQSLQLLIGAPDNVQPKNGVTYRMVRLMEPREHVIFSAVRGKLPTGEAA</sequence>
<dbReference type="InterPro" id="IPR050308">
    <property type="entry name" value="MukB/SMC"/>
</dbReference>
<organism evidence="8 9">
    <name type="scientific">Endozoicomonas gorgoniicola</name>
    <dbReference type="NCBI Taxonomy" id="1234144"/>
    <lineage>
        <taxon>Bacteria</taxon>
        <taxon>Pseudomonadati</taxon>
        <taxon>Pseudomonadota</taxon>
        <taxon>Gammaproteobacteria</taxon>
        <taxon>Oceanospirillales</taxon>
        <taxon>Endozoicomonadaceae</taxon>
        <taxon>Endozoicomonas</taxon>
    </lineage>
</organism>
<dbReference type="RefSeq" id="WP_262567207.1">
    <property type="nucleotide sequence ID" value="NZ_JAPFCC010000001.1"/>
</dbReference>
<keyword evidence="3" id="KW-0226">DNA condensation</keyword>
<dbReference type="InterPro" id="IPR032520">
    <property type="entry name" value="MukB_hinge"/>
</dbReference>